<sequence>ILSCGQDGLLIYWDYLDGVRLQQYDLHMSLHDILHVNAKNKSIIMLAQTAAHKTTFSLMLWKRSKQDINEFSKPKLLIEQCNGDHRLVSFGCKNEYIGSGLERRLSIYSMKKDTIKVVKEQDKFNRNKAITCVACHPTDYCIASGLENGKIILWRSFFGDSHVVTSVFHWHALPVMCLDFTPNGSSLLSGGHECVLVRWQTEHQNLRDFKPRMGAPITHVLSSPDGTLYATKHADNVIQLLDINLHVQQVLRGLTQTVFGPGANDKKNPIPSGLQFDPRSRTLVTNGLPGHLQFYSLSLSRQLFNLDIVGQNYISTESMDKPKAVTEVTCTAISDSGHWLATFETWNDGFFSPELRLKFWCYSSEAHTYSLNTTVEFPHDDKITSMLFRPEHQGEHAVITPTLATVGADLCFKLWTLVDDSNIYRSNARWSCDSVGFYRRLNAGCADFSTDASTLAVGFEHLLTIWDPDNNVVRTTLSNSLPGKEMITNVKFGSHQCCHHLVVTTRQTLLAWDLYTLTIQWTISIQATLLVRDPASDLMLLVSSNRKVSIFRPTSPNMVYEHEAMSSSDILDAVFVPDGRHEQIVDLCWPGRSQIYVYNVDQQLLTLDLPSEQIVDGRKVRIAQNLPHGALSTFMAEKMVREEDTMETKVTMGQTNPAEDSLAAVLLHSNEPVSLLCEKYLSSLIVKKHTPRSRHDVFGTATSKGHDDSSSSEDDMETDQVKSRPKNRYHFAADVVRPSVTAETDLDQLLSKPLDWVQWCASLHLK</sequence>
<keyword evidence="4" id="KW-0853">WD repeat</keyword>
<comment type="subcellular location">
    <subcellularLocation>
        <location evidence="1">Nucleus</location>
        <location evidence="1">Nucleolus</location>
    </subcellularLocation>
</comment>
<comment type="caution">
    <text evidence="10">The sequence shown here is derived from an EMBL/GenBank/DDBJ whole genome shotgun (WGS) entry which is preliminary data.</text>
</comment>
<keyword evidence="2" id="KW-0690">Ribosome biogenesis</keyword>
<dbReference type="SMART" id="SM00320">
    <property type="entry name" value="WD40"/>
    <property type="match status" value="5"/>
</dbReference>
<feature type="non-terminal residue" evidence="10">
    <location>
        <position position="766"/>
    </location>
</feature>
<dbReference type="InterPro" id="IPR053826">
    <property type="entry name" value="WDR75"/>
</dbReference>
<evidence type="ECO:0000256" key="3">
    <source>
        <dbReference type="ARBA" id="ARBA00022552"/>
    </source>
</evidence>
<evidence type="ECO:0000256" key="5">
    <source>
        <dbReference type="ARBA" id="ARBA00022737"/>
    </source>
</evidence>
<gene>
    <name evidence="10" type="ORF">CUNI_LOCUS5653</name>
</gene>
<organism evidence="10 11">
    <name type="scientific">Candidula unifasciata</name>
    <dbReference type="NCBI Taxonomy" id="100452"/>
    <lineage>
        <taxon>Eukaryota</taxon>
        <taxon>Metazoa</taxon>
        <taxon>Spiralia</taxon>
        <taxon>Lophotrochozoa</taxon>
        <taxon>Mollusca</taxon>
        <taxon>Gastropoda</taxon>
        <taxon>Heterobranchia</taxon>
        <taxon>Euthyneura</taxon>
        <taxon>Panpulmonata</taxon>
        <taxon>Eupulmonata</taxon>
        <taxon>Stylommatophora</taxon>
        <taxon>Helicina</taxon>
        <taxon>Helicoidea</taxon>
        <taxon>Geomitridae</taxon>
        <taxon>Candidula</taxon>
    </lineage>
</organism>
<dbReference type="GO" id="GO:0006364">
    <property type="term" value="P:rRNA processing"/>
    <property type="evidence" value="ECO:0007669"/>
    <property type="project" value="UniProtKB-KW"/>
</dbReference>
<dbReference type="SUPFAM" id="SSF50978">
    <property type="entry name" value="WD40 repeat-like"/>
    <property type="match status" value="2"/>
</dbReference>
<evidence type="ECO:0000256" key="7">
    <source>
        <dbReference type="ARBA" id="ARBA00023242"/>
    </source>
</evidence>
<dbReference type="Gene3D" id="2.130.10.10">
    <property type="entry name" value="YVTN repeat-like/Quinoprotein amine dehydrogenase"/>
    <property type="match status" value="2"/>
</dbReference>
<dbReference type="EMBL" id="CAJHNH020000832">
    <property type="protein sequence ID" value="CAG5120095.1"/>
    <property type="molecule type" value="Genomic_DNA"/>
</dbReference>
<dbReference type="Pfam" id="PF23769">
    <property type="entry name" value="Beta-prop_WDR75_2nd"/>
    <property type="match status" value="1"/>
</dbReference>
<dbReference type="InterPro" id="IPR015943">
    <property type="entry name" value="WD40/YVTN_repeat-like_dom_sf"/>
</dbReference>
<feature type="domain" description="WD repeat-containing protein 75 second beta-propeller" evidence="9">
    <location>
        <begin position="275"/>
        <end position="598"/>
    </location>
</feature>
<keyword evidence="3" id="KW-0698">rRNA processing</keyword>
<reference evidence="10" key="1">
    <citation type="submission" date="2021-04" db="EMBL/GenBank/DDBJ databases">
        <authorList>
            <consortium name="Molecular Ecology Group"/>
        </authorList>
    </citation>
    <scope>NUCLEOTIDE SEQUENCE</scope>
</reference>
<dbReference type="InterPro" id="IPR057644">
    <property type="entry name" value="Beta-prop_WDR75_2nd"/>
</dbReference>
<accession>A0A8S3YWT6</accession>
<feature type="region of interest" description="Disordered" evidence="8">
    <location>
        <begin position="695"/>
        <end position="725"/>
    </location>
</feature>
<dbReference type="GO" id="GO:0003723">
    <property type="term" value="F:RNA binding"/>
    <property type="evidence" value="ECO:0007669"/>
    <property type="project" value="InterPro"/>
</dbReference>
<dbReference type="Pfam" id="PF23869">
    <property type="entry name" value="Beta-prop_WDR75_1st"/>
    <property type="match status" value="1"/>
</dbReference>
<dbReference type="GO" id="GO:0045943">
    <property type="term" value="P:positive regulation of transcription by RNA polymerase I"/>
    <property type="evidence" value="ECO:0007669"/>
    <property type="project" value="InterPro"/>
</dbReference>
<dbReference type="OrthoDB" id="4096at2759"/>
<evidence type="ECO:0000256" key="4">
    <source>
        <dbReference type="ARBA" id="ARBA00022574"/>
    </source>
</evidence>
<protein>
    <recommendedName>
        <fullName evidence="9">WD repeat-containing protein 75 second beta-propeller domain-containing protein</fullName>
    </recommendedName>
</protein>
<keyword evidence="11" id="KW-1185">Reference proteome</keyword>
<keyword evidence="6" id="KW-0804">Transcription</keyword>
<dbReference type="Proteomes" id="UP000678393">
    <property type="component" value="Unassembled WGS sequence"/>
</dbReference>
<dbReference type="PANTHER" id="PTHR44215:SF1">
    <property type="entry name" value="WD REPEAT-CONTAINING PROTEIN 75"/>
    <property type="match status" value="1"/>
</dbReference>
<dbReference type="GO" id="GO:0032040">
    <property type="term" value="C:small-subunit processome"/>
    <property type="evidence" value="ECO:0007669"/>
    <property type="project" value="InterPro"/>
</dbReference>
<name>A0A8S3YWT6_9EUPU</name>
<proteinExistence type="predicted"/>
<dbReference type="InterPro" id="IPR036322">
    <property type="entry name" value="WD40_repeat_dom_sf"/>
</dbReference>
<evidence type="ECO:0000256" key="2">
    <source>
        <dbReference type="ARBA" id="ARBA00022517"/>
    </source>
</evidence>
<dbReference type="InterPro" id="IPR001680">
    <property type="entry name" value="WD40_rpt"/>
</dbReference>
<evidence type="ECO:0000259" key="9">
    <source>
        <dbReference type="Pfam" id="PF23769"/>
    </source>
</evidence>
<evidence type="ECO:0000256" key="8">
    <source>
        <dbReference type="SAM" id="MobiDB-lite"/>
    </source>
</evidence>
<dbReference type="GO" id="GO:2000234">
    <property type="term" value="P:positive regulation of rRNA processing"/>
    <property type="evidence" value="ECO:0007669"/>
    <property type="project" value="TreeGrafter"/>
</dbReference>
<dbReference type="AlphaFoldDB" id="A0A8S3YWT6"/>
<keyword evidence="7" id="KW-0539">Nucleus</keyword>
<evidence type="ECO:0000313" key="10">
    <source>
        <dbReference type="EMBL" id="CAG5120095.1"/>
    </source>
</evidence>
<evidence type="ECO:0000256" key="6">
    <source>
        <dbReference type="ARBA" id="ARBA00023163"/>
    </source>
</evidence>
<keyword evidence="5" id="KW-0677">Repeat</keyword>
<evidence type="ECO:0000256" key="1">
    <source>
        <dbReference type="ARBA" id="ARBA00004604"/>
    </source>
</evidence>
<dbReference type="PANTHER" id="PTHR44215">
    <property type="entry name" value="WD REPEAT-CONTAINING PROTEIN 75"/>
    <property type="match status" value="1"/>
</dbReference>
<evidence type="ECO:0000313" key="11">
    <source>
        <dbReference type="Proteomes" id="UP000678393"/>
    </source>
</evidence>